<dbReference type="OrthoDB" id="671991at2"/>
<dbReference type="EMBL" id="QASA01000001">
    <property type="protein sequence ID" value="RDC64281.1"/>
    <property type="molecule type" value="Genomic_DNA"/>
</dbReference>
<feature type="chain" id="PRO_5016712865" evidence="1">
    <location>
        <begin position="21"/>
        <end position="102"/>
    </location>
</feature>
<name>A0A369QHA3_9BACT</name>
<accession>A0A369QHA3</accession>
<sequence length="102" mass="11289">MAFLLSVLVLLLATIPCCLADNCLNEKPASDKTKKDKDAGPEAEGGLCSPFFQCQSCHTLAFTPPMSRVVMLFFPEASCYPVYSPTFFYQFLSTIWQPPKIA</sequence>
<dbReference type="Proteomes" id="UP000253919">
    <property type="component" value="Unassembled WGS sequence"/>
</dbReference>
<comment type="caution">
    <text evidence="2">The sequence shown here is derived from an EMBL/GenBank/DDBJ whole genome shotgun (WGS) entry which is preliminary data.</text>
</comment>
<proteinExistence type="predicted"/>
<evidence type="ECO:0000256" key="1">
    <source>
        <dbReference type="SAM" id="SignalP"/>
    </source>
</evidence>
<dbReference type="RefSeq" id="WP_115373459.1">
    <property type="nucleotide sequence ID" value="NZ_QASA01000001.1"/>
</dbReference>
<protein>
    <submittedName>
        <fullName evidence="2">Uncharacterized protein</fullName>
    </submittedName>
</protein>
<evidence type="ECO:0000313" key="2">
    <source>
        <dbReference type="EMBL" id="RDC64281.1"/>
    </source>
</evidence>
<evidence type="ECO:0000313" key="3">
    <source>
        <dbReference type="Proteomes" id="UP000253919"/>
    </source>
</evidence>
<organism evidence="2 3">
    <name type="scientific">Adhaeribacter pallidiroseus</name>
    <dbReference type="NCBI Taxonomy" id="2072847"/>
    <lineage>
        <taxon>Bacteria</taxon>
        <taxon>Pseudomonadati</taxon>
        <taxon>Bacteroidota</taxon>
        <taxon>Cytophagia</taxon>
        <taxon>Cytophagales</taxon>
        <taxon>Hymenobacteraceae</taxon>
        <taxon>Adhaeribacter</taxon>
    </lineage>
</organism>
<reference evidence="2 3" key="1">
    <citation type="submission" date="2018-04" db="EMBL/GenBank/DDBJ databases">
        <title>Adhaeribacter sp. HMF7616 genome sequencing and assembly.</title>
        <authorList>
            <person name="Kang H."/>
            <person name="Kang J."/>
            <person name="Cha I."/>
            <person name="Kim H."/>
            <person name="Joh K."/>
        </authorList>
    </citation>
    <scope>NUCLEOTIDE SEQUENCE [LARGE SCALE GENOMIC DNA]</scope>
    <source>
        <strain evidence="2 3">HMF7616</strain>
    </source>
</reference>
<feature type="signal peptide" evidence="1">
    <location>
        <begin position="1"/>
        <end position="20"/>
    </location>
</feature>
<keyword evidence="1" id="KW-0732">Signal</keyword>
<gene>
    <name evidence="2" type="ORF">AHMF7616_02894</name>
</gene>
<keyword evidence="3" id="KW-1185">Reference proteome</keyword>
<dbReference type="AlphaFoldDB" id="A0A369QHA3"/>